<dbReference type="RefSeq" id="WP_143159349.1">
    <property type="nucleotide sequence ID" value="NZ_FRAW01000009.1"/>
</dbReference>
<feature type="chain" id="PRO_5012974700" description="PorV/PorQ family protein" evidence="1">
    <location>
        <begin position="22"/>
        <end position="306"/>
    </location>
</feature>
<evidence type="ECO:0000313" key="2">
    <source>
        <dbReference type="EMBL" id="SHK53695.1"/>
    </source>
</evidence>
<accession>A0A1M6T9M1</accession>
<keyword evidence="1" id="KW-0732">Signal</keyword>
<dbReference type="Gene3D" id="2.40.160.60">
    <property type="entry name" value="Outer membrane protein transport protein (OMPP1/FadL/TodX)"/>
    <property type="match status" value="1"/>
</dbReference>
<name>A0A1M6T9M1_9BACT</name>
<dbReference type="EMBL" id="FRAW01000009">
    <property type="protein sequence ID" value="SHK53695.1"/>
    <property type="molecule type" value="Genomic_DNA"/>
</dbReference>
<evidence type="ECO:0000256" key="1">
    <source>
        <dbReference type="SAM" id="SignalP"/>
    </source>
</evidence>
<protein>
    <recommendedName>
        <fullName evidence="4">PorV/PorQ family protein</fullName>
    </recommendedName>
</protein>
<dbReference type="Proteomes" id="UP000184275">
    <property type="component" value="Unassembled WGS sequence"/>
</dbReference>
<keyword evidence="3" id="KW-1185">Reference proteome</keyword>
<evidence type="ECO:0008006" key="4">
    <source>
        <dbReference type="Google" id="ProtNLM"/>
    </source>
</evidence>
<reference evidence="3" key="1">
    <citation type="submission" date="2016-11" db="EMBL/GenBank/DDBJ databases">
        <authorList>
            <person name="Varghese N."/>
            <person name="Submissions S."/>
        </authorList>
    </citation>
    <scope>NUCLEOTIDE SEQUENCE [LARGE SCALE GENOMIC DNA]</scope>
    <source>
        <strain evidence="3">UWOS</strain>
    </source>
</reference>
<gene>
    <name evidence="2" type="ORF">SAMN05720469_10938</name>
</gene>
<feature type="signal peptide" evidence="1">
    <location>
        <begin position="1"/>
        <end position="21"/>
    </location>
</feature>
<proteinExistence type="predicted"/>
<organism evidence="2 3">
    <name type="scientific">Fibrobacter intestinalis</name>
    <dbReference type="NCBI Taxonomy" id="28122"/>
    <lineage>
        <taxon>Bacteria</taxon>
        <taxon>Pseudomonadati</taxon>
        <taxon>Fibrobacterota</taxon>
        <taxon>Fibrobacteria</taxon>
        <taxon>Fibrobacterales</taxon>
        <taxon>Fibrobacteraceae</taxon>
        <taxon>Fibrobacter</taxon>
    </lineage>
</organism>
<evidence type="ECO:0000313" key="3">
    <source>
        <dbReference type="Proteomes" id="UP000184275"/>
    </source>
</evidence>
<dbReference type="NCBIfam" id="NF033709">
    <property type="entry name" value="PorV_fam"/>
    <property type="match status" value="1"/>
</dbReference>
<sequence length="306" mass="33253">MMNFKCLFALAFLVFPVLCFAGGKYWNVDKGGTTMKFLSLATSPRSAALAGAGVATPQSFAEVTRNPLATTSQKSSQLGISHVLFSDNVDAKLTSVYFGHSFSYVNASAALEYLGYGDIEGRDDEGFKLEDYGAMAWAAQLGIGSNPSIFNWALTARFASQTIDNSTAIAVLADGGASLRLNRYFAFGATVTNFGWVSDYESEEESAPMALQAGISGTHPILDIFDLALHADAYRRADYDAEWRFGSELIYKKSLFFRVGYAYKPNDDNGVSAGLGIVFGRFQFDYAYQSNPVLDGNHLFHLGIGF</sequence>
<dbReference type="AlphaFoldDB" id="A0A1M6T9M1"/>